<dbReference type="EMBL" id="SDHZ01000001">
    <property type="protein sequence ID" value="RXK85893.1"/>
    <property type="molecule type" value="Genomic_DNA"/>
</dbReference>
<dbReference type="Proteomes" id="UP000290545">
    <property type="component" value="Unassembled WGS sequence"/>
</dbReference>
<sequence>MNNINSTANTWQRKKPFLIAIFIAIVATCLGAWYIFIPRAALINLPYRWERIPLGQKREMVIRSLGKATYSDSTTVLQQGEIWVANRTNGDYTLSIYYNRDSIADACQISFDYKLGFLSKHYLLKAETWKK</sequence>
<proteinExistence type="predicted"/>
<protein>
    <submittedName>
        <fullName evidence="2">Uncharacterized protein</fullName>
    </submittedName>
</protein>
<keyword evidence="1" id="KW-1133">Transmembrane helix</keyword>
<keyword evidence="1" id="KW-0472">Membrane</keyword>
<organism evidence="2 3">
    <name type="scientific">Filimonas effusa</name>
    <dbReference type="NCBI Taxonomy" id="2508721"/>
    <lineage>
        <taxon>Bacteria</taxon>
        <taxon>Pseudomonadati</taxon>
        <taxon>Bacteroidota</taxon>
        <taxon>Chitinophagia</taxon>
        <taxon>Chitinophagales</taxon>
        <taxon>Chitinophagaceae</taxon>
        <taxon>Filimonas</taxon>
    </lineage>
</organism>
<keyword evidence="3" id="KW-1185">Reference proteome</keyword>
<evidence type="ECO:0000313" key="2">
    <source>
        <dbReference type="EMBL" id="RXK85893.1"/>
    </source>
</evidence>
<gene>
    <name evidence="2" type="ORF">ESB13_03525</name>
</gene>
<keyword evidence="1" id="KW-0812">Transmembrane</keyword>
<dbReference type="OrthoDB" id="9914706at2"/>
<feature type="transmembrane region" description="Helical" evidence="1">
    <location>
        <begin position="17"/>
        <end position="37"/>
    </location>
</feature>
<comment type="caution">
    <text evidence="2">The sequence shown here is derived from an EMBL/GenBank/DDBJ whole genome shotgun (WGS) entry which is preliminary data.</text>
</comment>
<accession>A0A4Q1DBE1</accession>
<dbReference type="AlphaFoldDB" id="A0A4Q1DBE1"/>
<evidence type="ECO:0000313" key="3">
    <source>
        <dbReference type="Proteomes" id="UP000290545"/>
    </source>
</evidence>
<evidence type="ECO:0000256" key="1">
    <source>
        <dbReference type="SAM" id="Phobius"/>
    </source>
</evidence>
<dbReference type="RefSeq" id="WP_129001644.1">
    <property type="nucleotide sequence ID" value="NZ_SDHZ01000001.1"/>
</dbReference>
<reference evidence="2 3" key="1">
    <citation type="submission" date="2019-01" db="EMBL/GenBank/DDBJ databases">
        <title>Filimonas sp. strain TTM-71.</title>
        <authorList>
            <person name="Chen W.-M."/>
        </authorList>
    </citation>
    <scope>NUCLEOTIDE SEQUENCE [LARGE SCALE GENOMIC DNA]</scope>
    <source>
        <strain evidence="2 3">TTM-71</strain>
    </source>
</reference>
<name>A0A4Q1DBE1_9BACT</name>